<feature type="region of interest" description="Disordered" evidence="1">
    <location>
        <begin position="143"/>
        <end position="170"/>
    </location>
</feature>
<comment type="caution">
    <text evidence="2">The sequence shown here is derived from an EMBL/GenBank/DDBJ whole genome shotgun (WGS) entry which is preliminary data.</text>
</comment>
<dbReference type="AlphaFoldDB" id="A0AAD9W6T4"/>
<evidence type="ECO:0000313" key="3">
    <source>
        <dbReference type="Proteomes" id="UP001265746"/>
    </source>
</evidence>
<sequence>MVRRFSSLFFRQNSRDGVASAAAGEVHASASRPGVALNPIQRTDLPQKTVRHVKSSGALLGTLRSLQYNIQPQPPVPTPSARGLGELQECFWLEDSLHRTTSQLDRCSDQLDQIQGSAAEVRQELKSLQVELDLLKTKMQRGEEGRESICEPPKPVEITPERPTPAKASSIQQRIQFFSKIAGS</sequence>
<accession>A0AAD9W6T4</accession>
<reference evidence="2" key="1">
    <citation type="submission" date="2023-06" db="EMBL/GenBank/DDBJ databases">
        <authorList>
            <person name="Noh H."/>
        </authorList>
    </citation>
    <scope>NUCLEOTIDE SEQUENCE</scope>
    <source>
        <strain evidence="2">DUCC20226</strain>
    </source>
</reference>
<gene>
    <name evidence="2" type="ORF">N8I77_006657</name>
</gene>
<keyword evidence="3" id="KW-1185">Reference proteome</keyword>
<evidence type="ECO:0000256" key="1">
    <source>
        <dbReference type="SAM" id="MobiDB-lite"/>
    </source>
</evidence>
<name>A0AAD9W6T4_PHOAM</name>
<evidence type="ECO:0000313" key="2">
    <source>
        <dbReference type="EMBL" id="KAK2608020.1"/>
    </source>
</evidence>
<dbReference type="Proteomes" id="UP001265746">
    <property type="component" value="Unassembled WGS sequence"/>
</dbReference>
<protein>
    <submittedName>
        <fullName evidence="2">Uncharacterized protein</fullName>
    </submittedName>
</protein>
<dbReference type="EMBL" id="JAUJFL010000003">
    <property type="protein sequence ID" value="KAK2608020.1"/>
    <property type="molecule type" value="Genomic_DNA"/>
</dbReference>
<proteinExistence type="predicted"/>
<organism evidence="2 3">
    <name type="scientific">Phomopsis amygdali</name>
    <name type="common">Fusicoccum amygdali</name>
    <dbReference type="NCBI Taxonomy" id="1214568"/>
    <lineage>
        <taxon>Eukaryota</taxon>
        <taxon>Fungi</taxon>
        <taxon>Dikarya</taxon>
        <taxon>Ascomycota</taxon>
        <taxon>Pezizomycotina</taxon>
        <taxon>Sordariomycetes</taxon>
        <taxon>Sordariomycetidae</taxon>
        <taxon>Diaporthales</taxon>
        <taxon>Diaporthaceae</taxon>
        <taxon>Diaporthe</taxon>
    </lineage>
</organism>